<sequence>MNEATYGTDNAAGRNSVLWDEEDRVVEACAASKLYRKRRRAWLIAFPPALNDMIRENRSVRVEEMLKQLFPGLKSRSRYDHENIASDNSTFQEFIYNPFRNGPISRHRLSCDLSQGQETFPVEVYSDTENYDPPVEFTYISKNDYSNYRGRCSLQDTEGIAMGDGRVIINTDATFHNTLIVGCGERCACMAQCKNTLRSKCLPAPFKLNILQGRDMGLRGSRSLDYSFCLHQAEETQIYEKLAFARQMQHDAFDKWNEMVYIDQYRKGNIARFISHGCFPNLTVLRYAENDLRLHRSHAILFANQPIVGGSEIYEERPIRFPVVICLSHRVAKESLVVVKKHALSGAYPGLMQKYVDDCFVLCSTQEEMDKCFELLNAQSEYIKFTREEPKEKWLPFLNVQIHLSENGYITK</sequence>
<proteinExistence type="predicted"/>
<dbReference type="SUPFAM" id="SSF82199">
    <property type="entry name" value="SET domain"/>
    <property type="match status" value="1"/>
</dbReference>
<keyword evidence="3" id="KW-1185">Reference proteome</keyword>
<reference evidence="4" key="1">
    <citation type="submission" date="2016-04" db="UniProtKB">
        <authorList>
            <consortium name="WormBaseParasite"/>
        </authorList>
    </citation>
    <scope>IDENTIFICATION</scope>
</reference>
<evidence type="ECO:0000313" key="3">
    <source>
        <dbReference type="Proteomes" id="UP000267027"/>
    </source>
</evidence>
<dbReference type="Gene3D" id="2.170.270.10">
    <property type="entry name" value="SET domain"/>
    <property type="match status" value="1"/>
</dbReference>
<dbReference type="GO" id="GO:0042054">
    <property type="term" value="F:histone methyltransferase activity"/>
    <property type="evidence" value="ECO:0007669"/>
    <property type="project" value="TreeGrafter"/>
</dbReference>
<dbReference type="PANTHER" id="PTHR45660:SF13">
    <property type="entry name" value="HISTONE-LYSINE N-METHYLTRANSFERASE SETMAR"/>
    <property type="match status" value="1"/>
</dbReference>
<dbReference type="Pfam" id="PF00856">
    <property type="entry name" value="SET"/>
    <property type="match status" value="1"/>
</dbReference>
<dbReference type="PANTHER" id="PTHR45660">
    <property type="entry name" value="HISTONE-LYSINE N-METHYLTRANSFERASE SETMAR"/>
    <property type="match status" value="1"/>
</dbReference>
<evidence type="ECO:0000313" key="2">
    <source>
        <dbReference type="EMBL" id="VDM64210.1"/>
    </source>
</evidence>
<dbReference type="AlphaFoldDB" id="A0A158PME3"/>
<dbReference type="InterPro" id="IPR046341">
    <property type="entry name" value="SET_dom_sf"/>
</dbReference>
<dbReference type="GO" id="GO:0003690">
    <property type="term" value="F:double-stranded DNA binding"/>
    <property type="evidence" value="ECO:0007669"/>
    <property type="project" value="TreeGrafter"/>
</dbReference>
<dbReference type="InterPro" id="IPR051357">
    <property type="entry name" value="H3K9_HMTase_SUVAR3-9"/>
</dbReference>
<organism evidence="4">
    <name type="scientific">Angiostrongylus costaricensis</name>
    <name type="common">Nematode worm</name>
    <dbReference type="NCBI Taxonomy" id="334426"/>
    <lineage>
        <taxon>Eukaryota</taxon>
        <taxon>Metazoa</taxon>
        <taxon>Ecdysozoa</taxon>
        <taxon>Nematoda</taxon>
        <taxon>Chromadorea</taxon>
        <taxon>Rhabditida</taxon>
        <taxon>Rhabditina</taxon>
        <taxon>Rhabditomorpha</taxon>
        <taxon>Strongyloidea</taxon>
        <taxon>Metastrongylidae</taxon>
        <taxon>Angiostrongylus</taxon>
    </lineage>
</organism>
<dbReference type="STRING" id="334426.A0A158PME3"/>
<reference evidence="2 3" key="2">
    <citation type="submission" date="2018-11" db="EMBL/GenBank/DDBJ databases">
        <authorList>
            <consortium name="Pathogen Informatics"/>
        </authorList>
    </citation>
    <scope>NUCLEOTIDE SEQUENCE [LARGE SCALE GENOMIC DNA]</scope>
    <source>
        <strain evidence="2 3">Costa Rica</strain>
    </source>
</reference>
<accession>A0A158PME3</accession>
<evidence type="ECO:0000259" key="1">
    <source>
        <dbReference type="Pfam" id="PF00856"/>
    </source>
</evidence>
<protein>
    <submittedName>
        <fullName evidence="4">SET domain-containing protein</fullName>
    </submittedName>
</protein>
<dbReference type="Proteomes" id="UP000267027">
    <property type="component" value="Unassembled WGS sequence"/>
</dbReference>
<dbReference type="InterPro" id="IPR001214">
    <property type="entry name" value="SET_dom"/>
</dbReference>
<dbReference type="WBParaSite" id="ACOC_0001262401-mRNA-1">
    <property type="protein sequence ID" value="ACOC_0001262401-mRNA-1"/>
    <property type="gene ID" value="ACOC_0001262401"/>
</dbReference>
<feature type="domain" description="SET" evidence="1">
    <location>
        <begin position="241"/>
        <end position="314"/>
    </location>
</feature>
<gene>
    <name evidence="2" type="ORF">ACOC_LOCUS12625</name>
</gene>
<dbReference type="EMBL" id="UYYA01005127">
    <property type="protein sequence ID" value="VDM64210.1"/>
    <property type="molecule type" value="Genomic_DNA"/>
</dbReference>
<evidence type="ECO:0000313" key="4">
    <source>
        <dbReference type="WBParaSite" id="ACOC_0001262401-mRNA-1"/>
    </source>
</evidence>
<name>A0A158PME3_ANGCS</name>
<dbReference type="OrthoDB" id="5863934at2759"/>